<accession>A0A401U147</accession>
<evidence type="ECO:0000313" key="1">
    <source>
        <dbReference type="EMBL" id="GCC48603.1"/>
    </source>
</evidence>
<evidence type="ECO:0000313" key="2">
    <source>
        <dbReference type="Proteomes" id="UP000287033"/>
    </source>
</evidence>
<organism evidence="1 2">
    <name type="scientific">Chiloscyllium punctatum</name>
    <name type="common">Brownbanded bambooshark</name>
    <name type="synonym">Hemiscyllium punctatum</name>
    <dbReference type="NCBI Taxonomy" id="137246"/>
    <lineage>
        <taxon>Eukaryota</taxon>
        <taxon>Metazoa</taxon>
        <taxon>Chordata</taxon>
        <taxon>Craniata</taxon>
        <taxon>Vertebrata</taxon>
        <taxon>Chondrichthyes</taxon>
        <taxon>Elasmobranchii</taxon>
        <taxon>Galeomorphii</taxon>
        <taxon>Galeoidea</taxon>
        <taxon>Orectolobiformes</taxon>
        <taxon>Hemiscylliidae</taxon>
        <taxon>Chiloscyllium</taxon>
    </lineage>
</organism>
<reference evidence="1 2" key="1">
    <citation type="journal article" date="2018" name="Nat. Ecol. Evol.">
        <title>Shark genomes provide insights into elasmobranch evolution and the origin of vertebrates.</title>
        <authorList>
            <person name="Hara Y"/>
            <person name="Yamaguchi K"/>
            <person name="Onimaru K"/>
            <person name="Kadota M"/>
            <person name="Koyanagi M"/>
            <person name="Keeley SD"/>
            <person name="Tatsumi K"/>
            <person name="Tanaka K"/>
            <person name="Motone F"/>
            <person name="Kageyama Y"/>
            <person name="Nozu R"/>
            <person name="Adachi N"/>
            <person name="Nishimura O"/>
            <person name="Nakagawa R"/>
            <person name="Tanegashima C"/>
            <person name="Kiyatake I"/>
            <person name="Matsumoto R"/>
            <person name="Murakumo K"/>
            <person name="Nishida K"/>
            <person name="Terakita A"/>
            <person name="Kuratani S"/>
            <person name="Sato K"/>
            <person name="Hyodo S Kuraku.S."/>
        </authorList>
    </citation>
    <scope>NUCLEOTIDE SEQUENCE [LARGE SCALE GENOMIC DNA]</scope>
</reference>
<name>A0A401U147_CHIPU</name>
<comment type="caution">
    <text evidence="1">The sequence shown here is derived from an EMBL/GenBank/DDBJ whole genome shotgun (WGS) entry which is preliminary data.</text>
</comment>
<protein>
    <submittedName>
        <fullName evidence="1">Uncharacterized protein</fullName>
    </submittedName>
</protein>
<proteinExistence type="predicted"/>
<dbReference type="Proteomes" id="UP000287033">
    <property type="component" value="Unassembled WGS sequence"/>
</dbReference>
<dbReference type="AlphaFoldDB" id="A0A401U147"/>
<keyword evidence="2" id="KW-1185">Reference proteome</keyword>
<dbReference type="EMBL" id="BEZZ01240509">
    <property type="protein sequence ID" value="GCC48603.1"/>
    <property type="molecule type" value="Genomic_DNA"/>
</dbReference>
<sequence length="41" mass="4382">MSEVEFDLLLDAVRTAIAPIAQEDIVAQPSPRIQPPPPAAN</sequence>
<feature type="non-terminal residue" evidence="1">
    <location>
        <position position="41"/>
    </location>
</feature>
<gene>
    <name evidence="1" type="ORF">chiPu_0032569</name>
</gene>